<dbReference type="PANTHER" id="PTHR30012:SF0">
    <property type="entry name" value="TYPE II SECRETION SYSTEM PROTEIN F-RELATED"/>
    <property type="match status" value="1"/>
</dbReference>
<dbReference type="PANTHER" id="PTHR30012">
    <property type="entry name" value="GENERAL SECRETION PATHWAY PROTEIN"/>
    <property type="match status" value="1"/>
</dbReference>
<evidence type="ECO:0000256" key="2">
    <source>
        <dbReference type="ARBA" id="ARBA00005745"/>
    </source>
</evidence>
<evidence type="ECO:0000313" key="11">
    <source>
        <dbReference type="EMBL" id="MST55253.1"/>
    </source>
</evidence>
<evidence type="ECO:0000256" key="7">
    <source>
        <dbReference type="ARBA" id="ARBA00023136"/>
    </source>
</evidence>
<evidence type="ECO:0000256" key="9">
    <source>
        <dbReference type="SAM" id="Phobius"/>
    </source>
</evidence>
<comment type="caution">
    <text evidence="11">The sequence shown here is derived from an EMBL/GenBank/DDBJ whole genome shotgun (WGS) entry which is preliminary data.</text>
</comment>
<feature type="transmembrane region" description="Helical" evidence="9">
    <location>
        <begin position="216"/>
        <end position="244"/>
    </location>
</feature>
<keyword evidence="4" id="KW-1003">Cell membrane</keyword>
<dbReference type="InterPro" id="IPR001992">
    <property type="entry name" value="T2SS_GspF/T4SS_PilC_CS"/>
</dbReference>
<accession>A0A6L5YAN0</accession>
<feature type="domain" description="Type II secretion system protein GspF" evidence="10">
    <location>
        <begin position="74"/>
        <end position="196"/>
    </location>
</feature>
<keyword evidence="7 9" id="KW-0472">Membrane</keyword>
<evidence type="ECO:0000256" key="1">
    <source>
        <dbReference type="ARBA" id="ARBA00004651"/>
    </source>
</evidence>
<dbReference type="InterPro" id="IPR042094">
    <property type="entry name" value="T2SS_GspF_sf"/>
</dbReference>
<feature type="domain" description="Type II secretion system protein GspF" evidence="10">
    <location>
        <begin position="277"/>
        <end position="398"/>
    </location>
</feature>
<comment type="similarity">
    <text evidence="2 8">Belongs to the GSP F family.</text>
</comment>
<evidence type="ECO:0000256" key="3">
    <source>
        <dbReference type="ARBA" id="ARBA00022448"/>
    </source>
</evidence>
<organism evidence="11 12">
    <name type="scientific">Pyramidobacter porci</name>
    <dbReference type="NCBI Taxonomy" id="2605789"/>
    <lineage>
        <taxon>Bacteria</taxon>
        <taxon>Thermotogati</taxon>
        <taxon>Synergistota</taxon>
        <taxon>Synergistia</taxon>
        <taxon>Synergistales</taxon>
        <taxon>Dethiosulfovibrionaceae</taxon>
        <taxon>Pyramidobacter</taxon>
    </lineage>
</organism>
<reference evidence="11 12" key="1">
    <citation type="submission" date="2019-08" db="EMBL/GenBank/DDBJ databases">
        <title>In-depth cultivation of the pig gut microbiome towards novel bacterial diversity and tailored functional studies.</title>
        <authorList>
            <person name="Wylensek D."/>
            <person name="Hitch T.C.A."/>
            <person name="Clavel T."/>
        </authorList>
    </citation>
    <scope>NUCLEOTIDE SEQUENCE [LARGE SCALE GENOMIC DNA]</scope>
    <source>
        <strain evidence="11 12">SM-530-WT-4B</strain>
    </source>
</reference>
<feature type="transmembrane region" description="Helical" evidence="9">
    <location>
        <begin position="169"/>
        <end position="196"/>
    </location>
</feature>
<evidence type="ECO:0000256" key="6">
    <source>
        <dbReference type="ARBA" id="ARBA00022989"/>
    </source>
</evidence>
<protein>
    <submittedName>
        <fullName evidence="11">Type II secretion system F family protein</fullName>
    </submittedName>
</protein>
<dbReference type="Proteomes" id="UP000473699">
    <property type="component" value="Unassembled WGS sequence"/>
</dbReference>
<dbReference type="PROSITE" id="PS00874">
    <property type="entry name" value="T2SP_F"/>
    <property type="match status" value="1"/>
</dbReference>
<keyword evidence="6 9" id="KW-1133">Transmembrane helix</keyword>
<dbReference type="GO" id="GO:0009306">
    <property type="term" value="P:protein secretion"/>
    <property type="evidence" value="ECO:0007669"/>
    <property type="project" value="InterPro"/>
</dbReference>
<evidence type="ECO:0000259" key="10">
    <source>
        <dbReference type="Pfam" id="PF00482"/>
    </source>
</evidence>
<comment type="subcellular location">
    <subcellularLocation>
        <location evidence="1 8">Cell membrane</location>
        <topology evidence="1 8">Multi-pass membrane protein</topology>
    </subcellularLocation>
</comment>
<dbReference type="InterPro" id="IPR018076">
    <property type="entry name" value="T2SS_GspF_dom"/>
</dbReference>
<dbReference type="AlphaFoldDB" id="A0A6L5YAN0"/>
<name>A0A6L5YAN0_9BACT</name>
<dbReference type="PRINTS" id="PR00812">
    <property type="entry name" value="BCTERIALGSPF"/>
</dbReference>
<dbReference type="InterPro" id="IPR003004">
    <property type="entry name" value="GspF/PilC"/>
</dbReference>
<proteinExistence type="inferred from homology"/>
<dbReference type="Gene3D" id="1.20.81.30">
    <property type="entry name" value="Type II secretion system (T2SS), domain F"/>
    <property type="match status" value="2"/>
</dbReference>
<feature type="transmembrane region" description="Helical" evidence="9">
    <location>
        <begin position="379"/>
        <end position="400"/>
    </location>
</feature>
<dbReference type="EMBL" id="VUNH01000003">
    <property type="protein sequence ID" value="MST55253.1"/>
    <property type="molecule type" value="Genomic_DNA"/>
</dbReference>
<sequence length="407" mass="44256">MKFSYRARSSAGELRTGVVECANAREAARILRRQGLLPLAIEAGASEKAAQPAASLWRKLRAIGTIPLLQKALFFRELALFTAAGIPLGISLQRLAETSRCFPMIEKIRRVCRGINGGQAMSRAMRDCRFCEPVDQMMLSVGEETGRLSESLELVAERYERRERLRSQIFSALTYPALVLFFSLAVLLVMFGFVLPKFHEVFARLKIPMPALTAKLFYVSGHLPLILSFLLAGLAAAAGAIWGLRRVPGARLAIDRLRLKVPVVGALRAKAALARSLRSLGLLLKSGVPLLRSLELSAETSRNAAMARTLMELHGAASRGAGLAARARELALLQPVTATLIAAGEQTGKMDEMLLRAAEWHERAFDEGIKRLTSVLEPLLIIAVGLAAALVVAAIFLPVLQAVRSFS</sequence>
<dbReference type="GO" id="GO:0005886">
    <property type="term" value="C:plasma membrane"/>
    <property type="evidence" value="ECO:0007669"/>
    <property type="project" value="UniProtKB-SubCell"/>
</dbReference>
<evidence type="ECO:0000256" key="5">
    <source>
        <dbReference type="ARBA" id="ARBA00022692"/>
    </source>
</evidence>
<evidence type="ECO:0000256" key="8">
    <source>
        <dbReference type="RuleBase" id="RU003923"/>
    </source>
</evidence>
<keyword evidence="3 8" id="KW-0813">Transport</keyword>
<dbReference type="Pfam" id="PF00482">
    <property type="entry name" value="T2SSF"/>
    <property type="match status" value="2"/>
</dbReference>
<keyword evidence="12" id="KW-1185">Reference proteome</keyword>
<evidence type="ECO:0000256" key="4">
    <source>
        <dbReference type="ARBA" id="ARBA00022475"/>
    </source>
</evidence>
<keyword evidence="5 8" id="KW-0812">Transmembrane</keyword>
<gene>
    <name evidence="11" type="ORF">FYJ74_04265</name>
</gene>
<evidence type="ECO:0000313" key="12">
    <source>
        <dbReference type="Proteomes" id="UP000473699"/>
    </source>
</evidence>